<comment type="caution">
    <text evidence="1">The sequence shown here is derived from an EMBL/GenBank/DDBJ whole genome shotgun (WGS) entry which is preliminary data.</text>
</comment>
<keyword evidence="2" id="KW-1185">Reference proteome</keyword>
<accession>A0A4R2F849</accession>
<protein>
    <submittedName>
        <fullName evidence="1">Uncharacterized protein</fullName>
    </submittedName>
</protein>
<evidence type="ECO:0000313" key="1">
    <source>
        <dbReference type="EMBL" id="TCN83371.1"/>
    </source>
</evidence>
<proteinExistence type="predicted"/>
<dbReference type="AlphaFoldDB" id="A0A4R2F849"/>
<sequence length="227" mass="25202">MLSEITIPFAIEQLFGIKVSKESPFLKDKVNSFVRNGLIKTRKEGFKEEGDGRRQKVYLASPEQLVVVYNALILNAFYHDPNQVKNNFNNADCRKIAANEIEAAIGLVSNAAIQLSQSAKLTELVSALKTDIDLYSTRLPNPFKQLPQLSLGKNSGLLQALMVQASTLSTLDSAIGALMRKDWLQAKQLTEGISDEVPGILEMKELIENEIKSAKDLDDTLDFFKTI</sequence>
<dbReference type="EMBL" id="SLWF01000015">
    <property type="protein sequence ID" value="TCN83371.1"/>
    <property type="molecule type" value="Genomic_DNA"/>
</dbReference>
<organism evidence="1 2">
    <name type="scientific">Shewanella fodinae</name>
    <dbReference type="NCBI Taxonomy" id="552357"/>
    <lineage>
        <taxon>Bacteria</taxon>
        <taxon>Pseudomonadati</taxon>
        <taxon>Pseudomonadota</taxon>
        <taxon>Gammaproteobacteria</taxon>
        <taxon>Alteromonadales</taxon>
        <taxon>Shewanellaceae</taxon>
        <taxon>Shewanella</taxon>
    </lineage>
</organism>
<dbReference type="OrthoDB" id="5902958at2"/>
<reference evidence="1 2" key="1">
    <citation type="submission" date="2019-03" db="EMBL/GenBank/DDBJ databases">
        <title>Freshwater and sediment microbial communities from various areas in North America, analyzing microbe dynamics in response to fracking.</title>
        <authorList>
            <person name="Lamendella R."/>
        </authorList>
    </citation>
    <scope>NUCLEOTIDE SEQUENCE [LARGE SCALE GENOMIC DNA]</scope>
    <source>
        <strain evidence="1 2">74A</strain>
    </source>
</reference>
<dbReference type="RefSeq" id="WP_133039216.1">
    <property type="nucleotide sequence ID" value="NZ_SLWF01000015.1"/>
</dbReference>
<gene>
    <name evidence="1" type="ORF">EDC91_11577</name>
</gene>
<dbReference type="Proteomes" id="UP000294832">
    <property type="component" value="Unassembled WGS sequence"/>
</dbReference>
<evidence type="ECO:0000313" key="2">
    <source>
        <dbReference type="Proteomes" id="UP000294832"/>
    </source>
</evidence>
<name>A0A4R2F849_9GAMM</name>